<keyword evidence="8" id="KW-1185">Reference proteome</keyword>
<sequence>MKILDLTVSGRHTESGSVLPEGDAVYWESLKAGSVSAFEAIFRAHYDFLYNYGLRFHDDEDEIKDCLQVLFLTIWERRQNLGTTNSIRNYLLASLRRLILKRLKSQDGRQEIDPDSFHLQVELPLESTLIMDQSTAEDLALLRRSMEKLPERQKEAIYLKYYGDQSFAEIAGVMNITTRAVYKLIYKALDSLNATLSQARNK</sequence>
<dbReference type="InterPro" id="IPR036388">
    <property type="entry name" value="WH-like_DNA-bd_sf"/>
</dbReference>
<evidence type="ECO:0000256" key="2">
    <source>
        <dbReference type="ARBA" id="ARBA00023015"/>
    </source>
</evidence>
<evidence type="ECO:0000256" key="1">
    <source>
        <dbReference type="ARBA" id="ARBA00010641"/>
    </source>
</evidence>
<dbReference type="GO" id="GO:0006352">
    <property type="term" value="P:DNA-templated transcription initiation"/>
    <property type="evidence" value="ECO:0007669"/>
    <property type="project" value="InterPro"/>
</dbReference>
<reference evidence="7 8" key="1">
    <citation type="submission" date="2019-10" db="EMBL/GenBank/DDBJ databases">
        <title>Draft Genome Sequence of Cytophagaceae sp. SJW1-29.</title>
        <authorList>
            <person name="Choi A."/>
        </authorList>
    </citation>
    <scope>NUCLEOTIDE SEQUENCE [LARGE SCALE GENOMIC DNA]</scope>
    <source>
        <strain evidence="7 8">SJW1-29</strain>
    </source>
</reference>
<dbReference type="GO" id="GO:0016987">
    <property type="term" value="F:sigma factor activity"/>
    <property type="evidence" value="ECO:0007669"/>
    <property type="project" value="UniProtKB-KW"/>
</dbReference>
<feature type="domain" description="RNA polymerase sigma-70 region 2" evidence="5">
    <location>
        <begin position="41"/>
        <end position="107"/>
    </location>
</feature>
<organism evidence="7 8">
    <name type="scientific">Salmonirosea aquatica</name>
    <dbReference type="NCBI Taxonomy" id="2654236"/>
    <lineage>
        <taxon>Bacteria</taxon>
        <taxon>Pseudomonadati</taxon>
        <taxon>Bacteroidota</taxon>
        <taxon>Cytophagia</taxon>
        <taxon>Cytophagales</taxon>
        <taxon>Spirosomataceae</taxon>
        <taxon>Salmonirosea</taxon>
    </lineage>
</organism>
<dbReference type="NCBIfam" id="TIGR02937">
    <property type="entry name" value="sigma70-ECF"/>
    <property type="match status" value="1"/>
</dbReference>
<evidence type="ECO:0000313" key="7">
    <source>
        <dbReference type="EMBL" id="MPR32887.1"/>
    </source>
</evidence>
<dbReference type="InterPro" id="IPR014284">
    <property type="entry name" value="RNA_pol_sigma-70_dom"/>
</dbReference>
<comment type="similarity">
    <text evidence="1">Belongs to the sigma-70 factor family. ECF subfamily.</text>
</comment>
<dbReference type="Pfam" id="PF08281">
    <property type="entry name" value="Sigma70_r4_2"/>
    <property type="match status" value="1"/>
</dbReference>
<dbReference type="InterPro" id="IPR013324">
    <property type="entry name" value="RNA_pol_sigma_r3/r4-like"/>
</dbReference>
<dbReference type="InterPro" id="IPR013325">
    <property type="entry name" value="RNA_pol_sigma_r2"/>
</dbReference>
<evidence type="ECO:0000259" key="6">
    <source>
        <dbReference type="Pfam" id="PF08281"/>
    </source>
</evidence>
<dbReference type="Gene3D" id="1.10.10.10">
    <property type="entry name" value="Winged helix-like DNA-binding domain superfamily/Winged helix DNA-binding domain"/>
    <property type="match status" value="1"/>
</dbReference>
<dbReference type="SUPFAM" id="SSF88659">
    <property type="entry name" value="Sigma3 and sigma4 domains of RNA polymerase sigma factors"/>
    <property type="match status" value="1"/>
</dbReference>
<dbReference type="RefSeq" id="WP_152757711.1">
    <property type="nucleotide sequence ID" value="NZ_WHLY01000002.1"/>
</dbReference>
<feature type="domain" description="RNA polymerase sigma factor 70 region 4 type 2" evidence="6">
    <location>
        <begin position="141"/>
        <end position="190"/>
    </location>
</feature>
<gene>
    <name evidence="7" type="ORF">GBK04_05830</name>
</gene>
<accession>A0A7C9FBR1</accession>
<keyword evidence="4" id="KW-0804">Transcription</keyword>
<keyword evidence="3" id="KW-0731">Sigma factor</keyword>
<dbReference type="Proteomes" id="UP000479293">
    <property type="component" value="Unassembled WGS sequence"/>
</dbReference>
<dbReference type="Gene3D" id="1.10.1740.10">
    <property type="match status" value="1"/>
</dbReference>
<evidence type="ECO:0000256" key="3">
    <source>
        <dbReference type="ARBA" id="ARBA00023082"/>
    </source>
</evidence>
<evidence type="ECO:0000256" key="4">
    <source>
        <dbReference type="ARBA" id="ARBA00023163"/>
    </source>
</evidence>
<dbReference type="PANTHER" id="PTHR43133">
    <property type="entry name" value="RNA POLYMERASE ECF-TYPE SIGMA FACTO"/>
    <property type="match status" value="1"/>
</dbReference>
<dbReference type="InterPro" id="IPR039425">
    <property type="entry name" value="RNA_pol_sigma-70-like"/>
</dbReference>
<dbReference type="InterPro" id="IPR013249">
    <property type="entry name" value="RNA_pol_sigma70_r4_t2"/>
</dbReference>
<dbReference type="SUPFAM" id="SSF88946">
    <property type="entry name" value="Sigma2 domain of RNA polymerase sigma factors"/>
    <property type="match status" value="1"/>
</dbReference>
<dbReference type="PANTHER" id="PTHR43133:SF46">
    <property type="entry name" value="RNA POLYMERASE SIGMA-70 FACTOR ECF SUBFAMILY"/>
    <property type="match status" value="1"/>
</dbReference>
<evidence type="ECO:0000259" key="5">
    <source>
        <dbReference type="Pfam" id="PF04542"/>
    </source>
</evidence>
<dbReference type="CDD" id="cd06171">
    <property type="entry name" value="Sigma70_r4"/>
    <property type="match status" value="1"/>
</dbReference>
<comment type="caution">
    <text evidence="7">The sequence shown here is derived from an EMBL/GenBank/DDBJ whole genome shotgun (WGS) entry which is preliminary data.</text>
</comment>
<dbReference type="Pfam" id="PF04542">
    <property type="entry name" value="Sigma70_r2"/>
    <property type="match status" value="1"/>
</dbReference>
<keyword evidence="2" id="KW-0805">Transcription regulation</keyword>
<dbReference type="InterPro" id="IPR007627">
    <property type="entry name" value="RNA_pol_sigma70_r2"/>
</dbReference>
<dbReference type="AlphaFoldDB" id="A0A7C9FBR1"/>
<dbReference type="EMBL" id="WHLY01000002">
    <property type="protein sequence ID" value="MPR32887.1"/>
    <property type="molecule type" value="Genomic_DNA"/>
</dbReference>
<evidence type="ECO:0000313" key="8">
    <source>
        <dbReference type="Proteomes" id="UP000479293"/>
    </source>
</evidence>
<name>A0A7C9FBR1_9BACT</name>
<dbReference type="GO" id="GO:0003677">
    <property type="term" value="F:DNA binding"/>
    <property type="evidence" value="ECO:0007669"/>
    <property type="project" value="InterPro"/>
</dbReference>
<protein>
    <submittedName>
        <fullName evidence="7">Sigma-70 family RNA polymerase sigma factor</fullName>
    </submittedName>
</protein>
<proteinExistence type="inferred from homology"/>